<dbReference type="InterPro" id="IPR050312">
    <property type="entry name" value="IolE/XylAMocC-like"/>
</dbReference>
<dbReference type="AlphaFoldDB" id="A0A0D0SUI0"/>
<evidence type="ECO:0000313" key="5">
    <source>
        <dbReference type="Proteomes" id="UP000321057"/>
    </source>
</evidence>
<dbReference type="Proteomes" id="UP000321057">
    <property type="component" value="Unassembled WGS sequence"/>
</dbReference>
<keyword evidence="3" id="KW-0456">Lyase</keyword>
<dbReference type="GO" id="GO:0050114">
    <property type="term" value="F:myo-inosose-2 dehydratase activity"/>
    <property type="evidence" value="ECO:0007669"/>
    <property type="project" value="UniProtKB-EC"/>
</dbReference>
<dbReference type="Proteomes" id="UP000283576">
    <property type="component" value="Unassembled WGS sequence"/>
</dbReference>
<dbReference type="OrthoDB" id="9779184at2"/>
<dbReference type="InterPro" id="IPR036237">
    <property type="entry name" value="Xyl_isomerase-like_sf"/>
</dbReference>
<dbReference type="EC" id="4.2.1.44" evidence="3"/>
<dbReference type="PANTHER" id="PTHR12110">
    <property type="entry name" value="HYDROXYPYRUVATE ISOMERASE"/>
    <property type="match status" value="1"/>
</dbReference>
<protein>
    <submittedName>
        <fullName evidence="2">Inosose dehydratase</fullName>
    </submittedName>
    <submittedName>
        <fullName evidence="3">Myo-inosose-2 dehydratase</fullName>
        <ecNumber evidence="3">4.2.1.44</ecNumber>
    </submittedName>
</protein>
<feature type="domain" description="Xylose isomerase-like TIM barrel" evidence="1">
    <location>
        <begin position="36"/>
        <end position="279"/>
    </location>
</feature>
<proteinExistence type="predicted"/>
<evidence type="ECO:0000313" key="2">
    <source>
        <dbReference type="EMBL" id="GEQ06388.1"/>
    </source>
</evidence>
<reference evidence="3 4" key="1">
    <citation type="journal article" date="2016" name="Front. Microbiol.">
        <title>Comprehensive Phylogenetic Analysis of Bovine Non-aureus Staphylococci Species Based on Whole-Genome Sequencing.</title>
        <authorList>
            <person name="Naushad S."/>
            <person name="Barkema H.W."/>
            <person name="Luby C."/>
            <person name="Condas L.A."/>
            <person name="Nobrega D.B."/>
            <person name="Carson D.A."/>
            <person name="De Buck J."/>
        </authorList>
    </citation>
    <scope>NUCLEOTIDE SEQUENCE [LARGE SCALE GENOMIC DNA]</scope>
    <source>
        <strain evidence="3 4">SNUC 1388</strain>
    </source>
</reference>
<dbReference type="EMBL" id="BKAX01000006">
    <property type="protein sequence ID" value="GEQ06388.1"/>
    <property type="molecule type" value="Genomic_DNA"/>
</dbReference>
<dbReference type="Gene3D" id="3.20.20.150">
    <property type="entry name" value="Divalent-metal-dependent TIM barrel enzymes"/>
    <property type="match status" value="1"/>
</dbReference>
<dbReference type="InterPro" id="IPR013022">
    <property type="entry name" value="Xyl_isomerase-like_TIM-brl"/>
</dbReference>
<evidence type="ECO:0000313" key="4">
    <source>
        <dbReference type="Proteomes" id="UP000283576"/>
    </source>
</evidence>
<dbReference type="RefSeq" id="WP_042737712.1">
    <property type="nucleotide sequence ID" value="NZ_BKAX01000006.1"/>
</dbReference>
<reference evidence="2 5" key="2">
    <citation type="submission" date="2019-07" db="EMBL/GenBank/DDBJ databases">
        <title>Whole genome shotgun sequence of Staphylococcus gallinarum NBRC 109767.</title>
        <authorList>
            <person name="Hosoyama A."/>
            <person name="Uohara A."/>
            <person name="Ohji S."/>
            <person name="Ichikawa N."/>
        </authorList>
    </citation>
    <scope>NUCLEOTIDE SEQUENCE [LARGE SCALE GENOMIC DNA]</scope>
    <source>
        <strain evidence="2 5">NBRC 109767</strain>
    </source>
</reference>
<organism evidence="3 4">
    <name type="scientific">Staphylococcus gallinarum</name>
    <dbReference type="NCBI Taxonomy" id="1293"/>
    <lineage>
        <taxon>Bacteria</taxon>
        <taxon>Bacillati</taxon>
        <taxon>Bacillota</taxon>
        <taxon>Bacilli</taxon>
        <taxon>Bacillales</taxon>
        <taxon>Staphylococcaceae</taxon>
        <taxon>Staphylococcus</taxon>
    </lineage>
</organism>
<dbReference type="Pfam" id="PF01261">
    <property type="entry name" value="AP_endonuc_2"/>
    <property type="match status" value="1"/>
</dbReference>
<name>A0A0D0SUI0_STAGA</name>
<dbReference type="InterPro" id="IPR030823">
    <property type="entry name" value="IolE/MocC"/>
</dbReference>
<dbReference type="NCBIfam" id="TIGR04379">
    <property type="entry name" value="myo_inos_iolE"/>
    <property type="match status" value="1"/>
</dbReference>
<sequence length="303" mass="34688">MTENIRFGCAPIAWTNDDLPELGKENTFEQCISEMALAGYEGTEIGNKYPKVASQLLDYLKPRNLSVASAWLSLFLTTKPYEETESAFINHRDFLYELGAKVIVVCEQGKSIQQREDMSVFTEKPHFTDEEWLKLTQGLEHLGRLAREKDMRIVYHHHMGTGVQTTAEIQRLMDNTDPETVSLLFDTGHLALSGELPLAVFEQYKSRIHHIHFKDIRPDVQQRAQIQDSSFLDSIKQGIFTVPGDGYIDFEPILQAIEAADYKGWIVVEAEQDPAKANPFIYAKNAKNYLNQIQRKQEKKYIS</sequence>
<dbReference type="PANTHER" id="PTHR12110:SF41">
    <property type="entry name" value="INOSOSE DEHYDRATASE"/>
    <property type="match status" value="1"/>
</dbReference>
<evidence type="ECO:0000313" key="3">
    <source>
        <dbReference type="EMBL" id="RIL43263.1"/>
    </source>
</evidence>
<dbReference type="SUPFAM" id="SSF51658">
    <property type="entry name" value="Xylose isomerase-like"/>
    <property type="match status" value="1"/>
</dbReference>
<accession>A0A0D0SUI0</accession>
<keyword evidence="5" id="KW-1185">Reference proteome</keyword>
<comment type="caution">
    <text evidence="3">The sequence shown here is derived from an EMBL/GenBank/DDBJ whole genome shotgun (WGS) entry which is preliminary data.</text>
</comment>
<evidence type="ECO:0000259" key="1">
    <source>
        <dbReference type="Pfam" id="PF01261"/>
    </source>
</evidence>
<gene>
    <name evidence="3" type="primary">iolE</name>
    <name evidence="3" type="ORF">BUZ01_06510</name>
    <name evidence="2" type="ORF">SGA02_22160</name>
</gene>
<dbReference type="EMBL" id="QXRZ01000003">
    <property type="protein sequence ID" value="RIL43263.1"/>
    <property type="molecule type" value="Genomic_DNA"/>
</dbReference>